<evidence type="ECO:0000313" key="1">
    <source>
        <dbReference type="EMBL" id="KIM64205.1"/>
    </source>
</evidence>
<dbReference type="Proteomes" id="UP000053989">
    <property type="component" value="Unassembled WGS sequence"/>
</dbReference>
<gene>
    <name evidence="1" type="ORF">SCLCIDRAFT_81884</name>
</gene>
<dbReference type="OrthoDB" id="2693377at2759"/>
<sequence>EMSILQQNTLKQIPTNITSALARFNLHPSTTVYATCPLCSCLYKPVFKPGLSTAEYPSHCTNKPKPWLPICNQPLLQLSSTGHCSLIKPYVYHHFHDFVASLLARSEIDAIINEPCDQLMGSLDQPAPLNSKDIWDSEFLRTFQALFIDRKGESHLVFSLNIDFFNVKETTSCGVISCACLNLPLGICYKPENMFLAGIMPGPNEPPGDQLNHFL</sequence>
<reference evidence="2" key="2">
    <citation type="submission" date="2015-01" db="EMBL/GenBank/DDBJ databases">
        <title>Evolutionary Origins and Diversification of the Mycorrhizal Mutualists.</title>
        <authorList>
            <consortium name="DOE Joint Genome Institute"/>
            <consortium name="Mycorrhizal Genomics Consortium"/>
            <person name="Kohler A."/>
            <person name="Kuo A."/>
            <person name="Nagy L.G."/>
            <person name="Floudas D."/>
            <person name="Copeland A."/>
            <person name="Barry K.W."/>
            <person name="Cichocki N."/>
            <person name="Veneault-Fourrey C."/>
            <person name="LaButti K."/>
            <person name="Lindquist E.A."/>
            <person name="Lipzen A."/>
            <person name="Lundell T."/>
            <person name="Morin E."/>
            <person name="Murat C."/>
            <person name="Riley R."/>
            <person name="Ohm R."/>
            <person name="Sun H."/>
            <person name="Tunlid A."/>
            <person name="Henrissat B."/>
            <person name="Grigoriev I.V."/>
            <person name="Hibbett D.S."/>
            <person name="Martin F."/>
        </authorList>
    </citation>
    <scope>NUCLEOTIDE SEQUENCE [LARGE SCALE GENOMIC DNA]</scope>
    <source>
        <strain evidence="2">Foug A</strain>
    </source>
</reference>
<feature type="non-terminal residue" evidence="1">
    <location>
        <position position="1"/>
    </location>
</feature>
<name>A0A0C3DUB4_9AGAM</name>
<proteinExistence type="predicted"/>
<dbReference type="STRING" id="1036808.A0A0C3DUB4"/>
<organism evidence="1 2">
    <name type="scientific">Scleroderma citrinum Foug A</name>
    <dbReference type="NCBI Taxonomy" id="1036808"/>
    <lineage>
        <taxon>Eukaryota</taxon>
        <taxon>Fungi</taxon>
        <taxon>Dikarya</taxon>
        <taxon>Basidiomycota</taxon>
        <taxon>Agaricomycotina</taxon>
        <taxon>Agaricomycetes</taxon>
        <taxon>Agaricomycetidae</taxon>
        <taxon>Boletales</taxon>
        <taxon>Sclerodermatineae</taxon>
        <taxon>Sclerodermataceae</taxon>
        <taxon>Scleroderma</taxon>
    </lineage>
</organism>
<dbReference type="AlphaFoldDB" id="A0A0C3DUB4"/>
<dbReference type="EMBL" id="KN822029">
    <property type="protein sequence ID" value="KIM64205.1"/>
    <property type="molecule type" value="Genomic_DNA"/>
</dbReference>
<accession>A0A0C3DUB4</accession>
<protein>
    <submittedName>
        <fullName evidence="1">Uncharacterized protein</fullName>
    </submittedName>
</protein>
<dbReference type="InParanoid" id="A0A0C3DUB4"/>
<evidence type="ECO:0000313" key="2">
    <source>
        <dbReference type="Proteomes" id="UP000053989"/>
    </source>
</evidence>
<keyword evidence="2" id="KW-1185">Reference proteome</keyword>
<feature type="non-terminal residue" evidence="1">
    <location>
        <position position="215"/>
    </location>
</feature>
<reference evidence="1 2" key="1">
    <citation type="submission" date="2014-04" db="EMBL/GenBank/DDBJ databases">
        <authorList>
            <consortium name="DOE Joint Genome Institute"/>
            <person name="Kuo A."/>
            <person name="Kohler A."/>
            <person name="Nagy L.G."/>
            <person name="Floudas D."/>
            <person name="Copeland A."/>
            <person name="Barry K.W."/>
            <person name="Cichocki N."/>
            <person name="Veneault-Fourrey C."/>
            <person name="LaButti K."/>
            <person name="Lindquist E.A."/>
            <person name="Lipzen A."/>
            <person name="Lundell T."/>
            <person name="Morin E."/>
            <person name="Murat C."/>
            <person name="Sun H."/>
            <person name="Tunlid A."/>
            <person name="Henrissat B."/>
            <person name="Grigoriev I.V."/>
            <person name="Hibbett D.S."/>
            <person name="Martin F."/>
            <person name="Nordberg H.P."/>
            <person name="Cantor M.N."/>
            <person name="Hua S.X."/>
        </authorList>
    </citation>
    <scope>NUCLEOTIDE SEQUENCE [LARGE SCALE GENOMIC DNA]</scope>
    <source>
        <strain evidence="1 2">Foug A</strain>
    </source>
</reference>
<dbReference type="HOGENOM" id="CLU_030973_1_0_1"/>